<dbReference type="EMBL" id="UZAE01013129">
    <property type="protein sequence ID" value="VDO08356.1"/>
    <property type="molecule type" value="Genomic_DNA"/>
</dbReference>
<dbReference type="GO" id="GO:0006511">
    <property type="term" value="P:ubiquitin-dependent protein catabolic process"/>
    <property type="evidence" value="ECO:0007669"/>
    <property type="project" value="TreeGrafter"/>
</dbReference>
<reference evidence="10" key="1">
    <citation type="submission" date="2016-04" db="UniProtKB">
        <authorList>
            <consortium name="WormBaseParasite"/>
        </authorList>
    </citation>
    <scope>IDENTIFICATION</scope>
</reference>
<evidence type="ECO:0000313" key="9">
    <source>
        <dbReference type="Proteomes" id="UP000278807"/>
    </source>
</evidence>
<keyword evidence="2 4" id="KW-0863">Zinc-finger</keyword>
<evidence type="ECO:0000256" key="5">
    <source>
        <dbReference type="SAM" id="MobiDB-lite"/>
    </source>
</evidence>
<dbReference type="GO" id="GO:0070936">
    <property type="term" value="P:protein K48-linked ubiquitination"/>
    <property type="evidence" value="ECO:0007669"/>
    <property type="project" value="TreeGrafter"/>
</dbReference>
<dbReference type="Gene3D" id="1.10.8.10">
    <property type="entry name" value="DNA helicase RuvA subunit, C-terminal domain"/>
    <property type="match status" value="1"/>
</dbReference>
<evidence type="ECO:0000256" key="3">
    <source>
        <dbReference type="ARBA" id="ARBA00022833"/>
    </source>
</evidence>
<keyword evidence="3" id="KW-0862">Zinc</keyword>
<feature type="transmembrane region" description="Helical" evidence="6">
    <location>
        <begin position="290"/>
        <end position="313"/>
    </location>
</feature>
<dbReference type="STRING" id="102285.A0A0R3TSJ0"/>
<dbReference type="InterPro" id="IPR013083">
    <property type="entry name" value="Znf_RING/FYVE/PHD"/>
</dbReference>
<proteinExistence type="predicted"/>
<dbReference type="Proteomes" id="UP000278807">
    <property type="component" value="Unassembled WGS sequence"/>
</dbReference>
<evidence type="ECO:0000256" key="1">
    <source>
        <dbReference type="ARBA" id="ARBA00022723"/>
    </source>
</evidence>
<reference evidence="8 9" key="2">
    <citation type="submission" date="2018-11" db="EMBL/GenBank/DDBJ databases">
        <authorList>
            <consortium name="Pathogen Informatics"/>
        </authorList>
    </citation>
    <scope>NUCLEOTIDE SEQUENCE [LARGE SCALE GENOMIC DNA]</scope>
</reference>
<feature type="transmembrane region" description="Helical" evidence="6">
    <location>
        <begin position="100"/>
        <end position="117"/>
    </location>
</feature>
<dbReference type="GO" id="GO:0005783">
    <property type="term" value="C:endoplasmic reticulum"/>
    <property type="evidence" value="ECO:0007669"/>
    <property type="project" value="TreeGrafter"/>
</dbReference>
<keyword evidence="6" id="KW-1133">Transmembrane helix</keyword>
<dbReference type="WBParaSite" id="HNAJ_0001061501-mRNA-1">
    <property type="protein sequence ID" value="HNAJ_0001061501-mRNA-1"/>
    <property type="gene ID" value="HNAJ_0001061501"/>
</dbReference>
<protein>
    <submittedName>
        <fullName evidence="10">RING-type domain-containing protein</fullName>
    </submittedName>
</protein>
<feature type="region of interest" description="Disordered" evidence="5">
    <location>
        <begin position="664"/>
        <end position="703"/>
    </location>
</feature>
<dbReference type="OrthoDB" id="3824970at2759"/>
<feature type="domain" description="RING-type" evidence="7">
    <location>
        <begin position="353"/>
        <end position="391"/>
    </location>
</feature>
<dbReference type="SMART" id="SM00184">
    <property type="entry name" value="RING"/>
    <property type="match status" value="1"/>
</dbReference>
<gene>
    <name evidence="8" type="ORF">HNAJ_LOCUS10612</name>
</gene>
<keyword evidence="9" id="KW-1185">Reference proteome</keyword>
<evidence type="ECO:0000259" key="7">
    <source>
        <dbReference type="PROSITE" id="PS50089"/>
    </source>
</evidence>
<feature type="transmembrane region" description="Helical" evidence="6">
    <location>
        <begin position="123"/>
        <end position="140"/>
    </location>
</feature>
<feature type="transmembrane region" description="Helical" evidence="6">
    <location>
        <begin position="12"/>
        <end position="40"/>
    </location>
</feature>
<feature type="compositionally biased region" description="Polar residues" evidence="5">
    <location>
        <begin position="664"/>
        <end position="686"/>
    </location>
</feature>
<dbReference type="GO" id="GO:0030968">
    <property type="term" value="P:endoplasmic reticulum unfolded protein response"/>
    <property type="evidence" value="ECO:0007669"/>
    <property type="project" value="TreeGrafter"/>
</dbReference>
<dbReference type="GO" id="GO:0008270">
    <property type="term" value="F:zinc ion binding"/>
    <property type="evidence" value="ECO:0007669"/>
    <property type="project" value="UniProtKB-KW"/>
</dbReference>
<dbReference type="InterPro" id="IPR001841">
    <property type="entry name" value="Znf_RING"/>
</dbReference>
<dbReference type="Pfam" id="PF13639">
    <property type="entry name" value="zf-RING_2"/>
    <property type="match status" value="1"/>
</dbReference>
<keyword evidence="1" id="KW-0479">Metal-binding</keyword>
<evidence type="ECO:0000313" key="10">
    <source>
        <dbReference type="WBParaSite" id="HNAJ_0001061501-mRNA-1"/>
    </source>
</evidence>
<organism evidence="10">
    <name type="scientific">Rodentolepis nana</name>
    <name type="common">Dwarf tapeworm</name>
    <name type="synonym">Hymenolepis nana</name>
    <dbReference type="NCBI Taxonomy" id="102285"/>
    <lineage>
        <taxon>Eukaryota</taxon>
        <taxon>Metazoa</taxon>
        <taxon>Spiralia</taxon>
        <taxon>Lophotrochozoa</taxon>
        <taxon>Platyhelminthes</taxon>
        <taxon>Cestoda</taxon>
        <taxon>Eucestoda</taxon>
        <taxon>Cyclophyllidea</taxon>
        <taxon>Hymenolepididae</taxon>
        <taxon>Rodentolepis</taxon>
    </lineage>
</organism>
<accession>A0A0R3TSJ0</accession>
<dbReference type="Gene3D" id="3.30.40.10">
    <property type="entry name" value="Zinc/RING finger domain, C3HC4 (zinc finger)"/>
    <property type="match status" value="1"/>
</dbReference>
<keyword evidence="6" id="KW-0812">Transmembrane</keyword>
<evidence type="ECO:0000313" key="8">
    <source>
        <dbReference type="EMBL" id="VDO08356.1"/>
    </source>
</evidence>
<dbReference type="GO" id="GO:0061630">
    <property type="term" value="F:ubiquitin protein ligase activity"/>
    <property type="evidence" value="ECO:0007669"/>
    <property type="project" value="TreeGrafter"/>
</dbReference>
<dbReference type="PROSITE" id="PS50089">
    <property type="entry name" value="ZF_RING_2"/>
    <property type="match status" value="1"/>
</dbReference>
<evidence type="ECO:0000256" key="4">
    <source>
        <dbReference type="PROSITE-ProRule" id="PRU00175"/>
    </source>
</evidence>
<feature type="transmembrane region" description="Helical" evidence="6">
    <location>
        <begin position="60"/>
        <end position="88"/>
    </location>
</feature>
<name>A0A0R3TSJ0_RODNA</name>
<evidence type="ECO:0000256" key="6">
    <source>
        <dbReference type="SAM" id="Phobius"/>
    </source>
</evidence>
<dbReference type="AlphaFoldDB" id="A0A0R3TSJ0"/>
<feature type="transmembrane region" description="Helical" evidence="6">
    <location>
        <begin position="161"/>
        <end position="181"/>
    </location>
</feature>
<dbReference type="GO" id="GO:0005829">
    <property type="term" value="C:cytosol"/>
    <property type="evidence" value="ECO:0007669"/>
    <property type="project" value="TreeGrafter"/>
</dbReference>
<evidence type="ECO:0000256" key="2">
    <source>
        <dbReference type="ARBA" id="ARBA00022771"/>
    </source>
</evidence>
<sequence>MVFIPKKMLPCLPASWLISYGTLTAGLSSFALWRFMHFYYNTDNESKKATTFEHIMEDNFIVVAAFNMVFYFLLCLVKAFQYFFLGFLGGSEAEFVREKLSQFVLSRAVFIIGIINATKWSSLLGWTFWFGCLCCFYGLARLALSRCENLLARHDASKREWFRFCLMLFIMSCCVGFNLVIGLKYCYYLSDVFPDTDLFGELASLSSEKDNAADIYQIVHVLVYMVSDSILVNGLIWRVLLIIGIQAFDDISWSNNLSFFDRSRWFYYVNLIFDVANFSLHFLNHVHMLIWTRMISLLTPIICVQIFISYGCLARRFRKHFAYMENIKAVQNEFPLERYTSNIVGSESEIEQCSICWEPMRSWRRLPCQHCFHEDCLTTWIEQDPSCPACRRQILLNTSHRQRRSRQLTFVGTLMRDLFNVFDSDPVEQTTTPTADAQFPIRNVFLRLRNRGTPGYDFSIRVTLGPGRRLLRRATQVGPNGNDGQRNGTPLDIQGNVGNQADGQSQEERIIQSTTQTRFYRFDGSRYSSSLPTLDIEFSETEQHVAAPGVTTTLAMEQQHRQRQVPNQRPRILTHFRPLAHHTTSQSQPLRPLTANLRSQGEQIAAAFPDLPLNVIFYDLAITRVPEVTVENILARRISRNIDEGAIRFEDDTSNQITQENMSQTANDGTAGPSPSAQSSIQINNSESDEQYPEPPPLEHQDIESMSPSDLLAFRRRQLLFIARNRFNAIQGRPSDRALH</sequence>
<dbReference type="PANTHER" id="PTHR15067">
    <property type="entry name" value="E3 UBIQUITIN-PROTEIN LIGASE RNF8"/>
    <property type="match status" value="1"/>
</dbReference>
<keyword evidence="6" id="KW-0472">Membrane</keyword>
<dbReference type="SUPFAM" id="SSF57850">
    <property type="entry name" value="RING/U-box"/>
    <property type="match status" value="1"/>
</dbReference>
<dbReference type="PANTHER" id="PTHR15067:SF5">
    <property type="entry name" value="E3 UBIQUITIN-PROTEIN LIGASE AMFR"/>
    <property type="match status" value="1"/>
</dbReference>
<dbReference type="GO" id="GO:0000151">
    <property type="term" value="C:ubiquitin ligase complex"/>
    <property type="evidence" value="ECO:0007669"/>
    <property type="project" value="TreeGrafter"/>
</dbReference>